<dbReference type="RefSeq" id="WP_132925227.1">
    <property type="nucleotide sequence ID" value="NZ_SJOI01000001.1"/>
</dbReference>
<evidence type="ECO:0000256" key="4">
    <source>
        <dbReference type="ARBA" id="ARBA00023163"/>
    </source>
</evidence>
<evidence type="ECO:0000256" key="3">
    <source>
        <dbReference type="ARBA" id="ARBA00023125"/>
    </source>
</evidence>
<evidence type="ECO:0000313" key="7">
    <source>
        <dbReference type="EMBL" id="TCL06096.1"/>
    </source>
</evidence>
<evidence type="ECO:0000313" key="8">
    <source>
        <dbReference type="Proteomes" id="UP000294555"/>
    </source>
</evidence>
<dbReference type="PROSITE" id="PS50931">
    <property type="entry name" value="HTH_LYSR"/>
    <property type="match status" value="2"/>
</dbReference>
<dbReference type="Proteomes" id="UP000294555">
    <property type="component" value="Unassembled WGS sequence"/>
</dbReference>
<dbReference type="PANTHER" id="PTHR30126:SF98">
    <property type="entry name" value="HTH-TYPE TRANSCRIPTIONAL ACTIVATOR BAUR"/>
    <property type="match status" value="1"/>
</dbReference>
<dbReference type="InterPro" id="IPR036388">
    <property type="entry name" value="WH-like_DNA-bd_sf"/>
</dbReference>
<feature type="domain" description="HTH lysR-type" evidence="6">
    <location>
        <begin position="104"/>
        <end position="161"/>
    </location>
</feature>
<dbReference type="Pfam" id="PF03466">
    <property type="entry name" value="LysR_substrate"/>
    <property type="match status" value="1"/>
</dbReference>
<feature type="chain" id="PRO_5020496748" evidence="5">
    <location>
        <begin position="20"/>
        <end position="405"/>
    </location>
</feature>
<dbReference type="PANTHER" id="PTHR30126">
    <property type="entry name" value="HTH-TYPE TRANSCRIPTIONAL REGULATOR"/>
    <property type="match status" value="1"/>
</dbReference>
<gene>
    <name evidence="7" type="ORF">EZJ58_4326</name>
</gene>
<dbReference type="AlphaFoldDB" id="A0A4R1NN14"/>
<dbReference type="Gene3D" id="3.40.190.290">
    <property type="match status" value="1"/>
</dbReference>
<dbReference type="EMBL" id="SJOI01000001">
    <property type="protein sequence ID" value="TCL06096.1"/>
    <property type="molecule type" value="Genomic_DNA"/>
</dbReference>
<organism evidence="7 8">
    <name type="scientific">Sodalis ligni</name>
    <dbReference type="NCBI Taxonomy" id="2697027"/>
    <lineage>
        <taxon>Bacteria</taxon>
        <taxon>Pseudomonadati</taxon>
        <taxon>Pseudomonadota</taxon>
        <taxon>Gammaproteobacteria</taxon>
        <taxon>Enterobacterales</taxon>
        <taxon>Bruguierivoracaceae</taxon>
        <taxon>Sodalis</taxon>
    </lineage>
</organism>
<feature type="domain" description="HTH lysR-type" evidence="6">
    <location>
        <begin position="7"/>
        <end position="64"/>
    </location>
</feature>
<dbReference type="SUPFAM" id="SSF53850">
    <property type="entry name" value="Periplasmic binding protein-like II"/>
    <property type="match status" value="1"/>
</dbReference>
<evidence type="ECO:0000256" key="5">
    <source>
        <dbReference type="SAM" id="SignalP"/>
    </source>
</evidence>
<comment type="caution">
    <text evidence="7">The sequence shown here is derived from an EMBL/GenBank/DDBJ whole genome shotgun (WGS) entry which is preliminary data.</text>
</comment>
<protein>
    <submittedName>
        <fullName evidence="7">Transcriptional regulator /LysR family transcriptional regulator</fullName>
    </submittedName>
</protein>
<keyword evidence="8" id="KW-1185">Reference proteome</keyword>
<evidence type="ECO:0000256" key="2">
    <source>
        <dbReference type="ARBA" id="ARBA00023015"/>
    </source>
</evidence>
<sequence>MTQAYSLNLRHLGALLAVAATGNISGAAKTVNLSQPALAQAIGKIEQTLGVSLFERRPGGVTITDAGTGFIIRTERALAYLASGVRQIRRGSGKPVLMKLDQRVTMSQLRALVSVVGAGSYAVAARQLDISVPSLHRAMRELQETVEIPLLERTGRAIRPTAPAGQLVHYVRLMLAELRAGIDEIATRNQGLSGTLRIGVLPVARSYFLSRVLAGFCTQWPAASVEIVEGPHAELLSHLRQGDVDLLIGSQREWVPTHDVTQEALFDDELVIVGRTGHPLHGKTPLTTADLLDHHWVMPAPGTPMRVNWERMFAVRGQTPPILRVQCGSVTLKRGMMLEGDWLTLMSRDQFRLESQAGQLAEIGSPGADFWRTIALTRRNDWRPTALQATFIELLRSVAAQMRRP</sequence>
<dbReference type="InterPro" id="IPR036390">
    <property type="entry name" value="WH_DNA-bd_sf"/>
</dbReference>
<dbReference type="Pfam" id="PF00126">
    <property type="entry name" value="HTH_1"/>
    <property type="match status" value="2"/>
</dbReference>
<dbReference type="Gene3D" id="1.10.10.10">
    <property type="entry name" value="Winged helix-like DNA-binding domain superfamily/Winged helix DNA-binding domain"/>
    <property type="match status" value="2"/>
</dbReference>
<comment type="similarity">
    <text evidence="1">Belongs to the LysR transcriptional regulatory family.</text>
</comment>
<name>A0A4R1NN14_9GAMM</name>
<dbReference type="GO" id="GO:0003700">
    <property type="term" value="F:DNA-binding transcription factor activity"/>
    <property type="evidence" value="ECO:0007669"/>
    <property type="project" value="InterPro"/>
</dbReference>
<accession>A0A4R1NN14</accession>
<proteinExistence type="inferred from homology"/>
<evidence type="ECO:0000259" key="6">
    <source>
        <dbReference type="PROSITE" id="PS50931"/>
    </source>
</evidence>
<dbReference type="InterPro" id="IPR005119">
    <property type="entry name" value="LysR_subst-bd"/>
</dbReference>
<keyword evidence="2" id="KW-0805">Transcription regulation</keyword>
<evidence type="ECO:0000256" key="1">
    <source>
        <dbReference type="ARBA" id="ARBA00009437"/>
    </source>
</evidence>
<dbReference type="InterPro" id="IPR000847">
    <property type="entry name" value="LysR_HTH_N"/>
</dbReference>
<keyword evidence="3" id="KW-0238">DNA-binding</keyword>
<dbReference type="SUPFAM" id="SSF46785">
    <property type="entry name" value="Winged helix' DNA-binding domain"/>
    <property type="match status" value="2"/>
</dbReference>
<dbReference type="OrthoDB" id="9775392at2"/>
<dbReference type="GO" id="GO:0000976">
    <property type="term" value="F:transcription cis-regulatory region binding"/>
    <property type="evidence" value="ECO:0007669"/>
    <property type="project" value="TreeGrafter"/>
</dbReference>
<feature type="signal peptide" evidence="5">
    <location>
        <begin position="1"/>
        <end position="19"/>
    </location>
</feature>
<keyword evidence="4" id="KW-0804">Transcription</keyword>
<keyword evidence="5" id="KW-0732">Signal</keyword>
<reference evidence="7 8" key="1">
    <citation type="submission" date="2019-02" db="EMBL/GenBank/DDBJ databases">
        <title>Investigation of anaerobic lignin degradation for improved lignocellulosic biofuels.</title>
        <authorList>
            <person name="Deangelis K."/>
        </authorList>
    </citation>
    <scope>NUCLEOTIDE SEQUENCE [LARGE SCALE GENOMIC DNA]</scope>
    <source>
        <strain evidence="7 8">159R</strain>
    </source>
</reference>
<dbReference type="PRINTS" id="PR00039">
    <property type="entry name" value="HTHLYSR"/>
</dbReference>